<dbReference type="PANTHER" id="PTHR43133:SF46">
    <property type="entry name" value="RNA POLYMERASE SIGMA-70 FACTOR ECF SUBFAMILY"/>
    <property type="match status" value="1"/>
</dbReference>
<evidence type="ECO:0000256" key="2">
    <source>
        <dbReference type="ARBA" id="ARBA00023015"/>
    </source>
</evidence>
<name>A0A1M7N1V5_9BACT</name>
<comment type="similarity">
    <text evidence="1">Belongs to the sigma-70 factor family. ECF subfamily.</text>
</comment>
<dbReference type="STRING" id="1419482.SAMN05444266_11620"/>
<reference evidence="7 8" key="1">
    <citation type="submission" date="2016-11" db="EMBL/GenBank/DDBJ databases">
        <authorList>
            <person name="Jaros S."/>
            <person name="Januszkiewicz K."/>
            <person name="Wedrychowicz H."/>
        </authorList>
    </citation>
    <scope>NUCLEOTIDE SEQUENCE [LARGE SCALE GENOMIC DNA]</scope>
    <source>
        <strain evidence="7 8">DSM 27406</strain>
    </source>
</reference>
<dbReference type="GO" id="GO:0006352">
    <property type="term" value="P:DNA-templated transcription initiation"/>
    <property type="evidence" value="ECO:0007669"/>
    <property type="project" value="InterPro"/>
</dbReference>
<gene>
    <name evidence="7" type="ORF">SAMN05444266_11620</name>
</gene>
<dbReference type="EMBL" id="FRBL01000016">
    <property type="protein sequence ID" value="SHM97527.1"/>
    <property type="molecule type" value="Genomic_DNA"/>
</dbReference>
<keyword evidence="2" id="KW-0805">Transcription regulation</keyword>
<sequence length="199" mass="22957">MPVANTAEEQALLLQIADGDAAAFTAIFHRYSKQVFDAAMVYLKDANLATETVQEIFLKVWLRRSGLTEVDNFRDYLFILTRNHIYDGFRRQLVKLKVYDIHQQQQPTMQADADHLLLEKEYDGILRAAVSALPTERRKVYQARQAGFSNEEISRQLNISVHTVKKQMSLAMQSIRTFVSARVKNDVLPILLILITFRR</sequence>
<evidence type="ECO:0000313" key="7">
    <source>
        <dbReference type="EMBL" id="SHM97527.1"/>
    </source>
</evidence>
<dbReference type="Gene3D" id="1.10.10.10">
    <property type="entry name" value="Winged helix-like DNA-binding domain superfamily/Winged helix DNA-binding domain"/>
    <property type="match status" value="1"/>
</dbReference>
<dbReference type="PANTHER" id="PTHR43133">
    <property type="entry name" value="RNA POLYMERASE ECF-TYPE SIGMA FACTO"/>
    <property type="match status" value="1"/>
</dbReference>
<dbReference type="InterPro" id="IPR014284">
    <property type="entry name" value="RNA_pol_sigma-70_dom"/>
</dbReference>
<dbReference type="GO" id="GO:0003677">
    <property type="term" value="F:DNA binding"/>
    <property type="evidence" value="ECO:0007669"/>
    <property type="project" value="InterPro"/>
</dbReference>
<evidence type="ECO:0000256" key="3">
    <source>
        <dbReference type="ARBA" id="ARBA00023082"/>
    </source>
</evidence>
<evidence type="ECO:0000313" key="8">
    <source>
        <dbReference type="Proteomes" id="UP000184420"/>
    </source>
</evidence>
<dbReference type="GO" id="GO:0016987">
    <property type="term" value="F:sigma factor activity"/>
    <property type="evidence" value="ECO:0007669"/>
    <property type="project" value="UniProtKB-KW"/>
</dbReference>
<dbReference type="SUPFAM" id="SSF88946">
    <property type="entry name" value="Sigma2 domain of RNA polymerase sigma factors"/>
    <property type="match status" value="1"/>
</dbReference>
<evidence type="ECO:0000256" key="4">
    <source>
        <dbReference type="ARBA" id="ARBA00023163"/>
    </source>
</evidence>
<dbReference type="Gene3D" id="1.10.1740.10">
    <property type="match status" value="1"/>
</dbReference>
<evidence type="ECO:0000256" key="1">
    <source>
        <dbReference type="ARBA" id="ARBA00010641"/>
    </source>
</evidence>
<dbReference type="RefSeq" id="WP_073087747.1">
    <property type="nucleotide sequence ID" value="NZ_FRBL01000016.1"/>
</dbReference>
<dbReference type="Proteomes" id="UP000184420">
    <property type="component" value="Unassembled WGS sequence"/>
</dbReference>
<keyword evidence="3" id="KW-0731">Sigma factor</keyword>
<feature type="domain" description="RNA polymerase sigma-70 region 2" evidence="5">
    <location>
        <begin position="28"/>
        <end position="92"/>
    </location>
</feature>
<keyword evidence="4" id="KW-0804">Transcription</keyword>
<dbReference type="Pfam" id="PF04542">
    <property type="entry name" value="Sigma70_r2"/>
    <property type="match status" value="1"/>
</dbReference>
<dbReference type="SUPFAM" id="SSF88659">
    <property type="entry name" value="Sigma3 and sigma4 domains of RNA polymerase sigma factors"/>
    <property type="match status" value="1"/>
</dbReference>
<dbReference type="InterPro" id="IPR013325">
    <property type="entry name" value="RNA_pol_sigma_r2"/>
</dbReference>
<dbReference type="InterPro" id="IPR013324">
    <property type="entry name" value="RNA_pol_sigma_r3/r4-like"/>
</dbReference>
<dbReference type="Pfam" id="PF08281">
    <property type="entry name" value="Sigma70_r4_2"/>
    <property type="match status" value="1"/>
</dbReference>
<feature type="domain" description="RNA polymerase sigma factor 70 region 4 type 2" evidence="6">
    <location>
        <begin position="125"/>
        <end position="173"/>
    </location>
</feature>
<accession>A0A1M7N1V5</accession>
<proteinExistence type="inferred from homology"/>
<protein>
    <submittedName>
        <fullName evidence="7">RNA polymerase sigma-70 factor, ECF subfamily</fullName>
    </submittedName>
</protein>
<dbReference type="NCBIfam" id="TIGR02937">
    <property type="entry name" value="sigma70-ECF"/>
    <property type="match status" value="1"/>
</dbReference>
<dbReference type="InterPro" id="IPR013249">
    <property type="entry name" value="RNA_pol_sigma70_r4_t2"/>
</dbReference>
<evidence type="ECO:0000259" key="5">
    <source>
        <dbReference type="Pfam" id="PF04542"/>
    </source>
</evidence>
<dbReference type="InterPro" id="IPR007627">
    <property type="entry name" value="RNA_pol_sigma70_r2"/>
</dbReference>
<dbReference type="AlphaFoldDB" id="A0A1M7N1V5"/>
<organism evidence="7 8">
    <name type="scientific">Chitinophaga jiangningensis</name>
    <dbReference type="NCBI Taxonomy" id="1419482"/>
    <lineage>
        <taxon>Bacteria</taxon>
        <taxon>Pseudomonadati</taxon>
        <taxon>Bacteroidota</taxon>
        <taxon>Chitinophagia</taxon>
        <taxon>Chitinophagales</taxon>
        <taxon>Chitinophagaceae</taxon>
        <taxon>Chitinophaga</taxon>
    </lineage>
</organism>
<keyword evidence="8" id="KW-1185">Reference proteome</keyword>
<dbReference type="InterPro" id="IPR039425">
    <property type="entry name" value="RNA_pol_sigma-70-like"/>
</dbReference>
<dbReference type="InterPro" id="IPR036388">
    <property type="entry name" value="WH-like_DNA-bd_sf"/>
</dbReference>
<evidence type="ECO:0000259" key="6">
    <source>
        <dbReference type="Pfam" id="PF08281"/>
    </source>
</evidence>